<evidence type="ECO:0000259" key="4">
    <source>
        <dbReference type="Pfam" id="PF20640"/>
    </source>
</evidence>
<evidence type="ECO:0000313" key="6">
    <source>
        <dbReference type="Proteomes" id="UP001447188"/>
    </source>
</evidence>
<evidence type="ECO:0000259" key="3">
    <source>
        <dbReference type="Pfam" id="PF20639"/>
    </source>
</evidence>
<dbReference type="InterPro" id="IPR048537">
    <property type="entry name" value="RRN6_HB"/>
</dbReference>
<accession>A0ABR3GSQ4</accession>
<dbReference type="Pfam" id="PF20639">
    <property type="entry name" value="Rrn6_K-rich"/>
    <property type="match status" value="1"/>
</dbReference>
<feature type="domain" description="RRN6 helical bundle" evidence="4">
    <location>
        <begin position="614"/>
        <end position="724"/>
    </location>
</feature>
<dbReference type="InterPro" id="IPR019350">
    <property type="entry name" value="RNA_pol_I-sp_TIF_RRN6-like"/>
</dbReference>
<name>A0ABR3GSQ4_9PEZI</name>
<sequence>MSTLDPNHTSFYSPRARKWLHQVQEPTQADCTVLYPINEIENVIAPSRSARQQLEPHNRVRRWWSRCLAQDAPEFGAALDFIDDFLEESHVVSTHTELTDPSIGNLLAFGKAQDVDNKSSRLLDIAAFTSGPIGADLSVGAVKEKLLKLYKMKDMAVAVPRIFQGAEVVWRGGSTIRQIVFAGGVGQNAKPYLAVRSAGSTTVLKHTRVQLPVPGQTTRFAANPVVEVYAGQSTHAHVEFNPWYERQFAIIDDNGKWKIWDIEGRQSRDARIRRPVAVVEYTSGHVPSADDNTGRGWGRIAWGGDLHTVLACDRRRAGLFDIRSPQKGRPDNPILAGSAWIRDLKHSPSFETGGYDAFVLTSTDLAWIDMRQSRKPLMSVPHRRHWDDHTLSMELFETKDTVMTAFLHSRSNNLITTHSFTSSETPALLGPPRLFHSPISSDATAPVSFGFGILPCKLVALGGDSPHWAERKYINDENLRFFTGFGVGKELGIAQRIYATKDLCKQGSESITQSRQRIKSAICVVDSDDEAMGIGMRGLSFGGEDKPVPFAESGHSVQTRTDFNALYRYAFTEDTTSFKTVTDEDIENSIDSSVRHLRAILQKRASKGDLGIIPLLNLRQPTYLYDRLDDFETRIRELLAEDALSVYKIKSLVPASDNSEFLVAPADVTAVAGQTPLHLSIPSLYDRLIEIWVRPLPRNTPSVARLRRERLCRMLATETWLSSVGLHLEPSPESFPPPVPVLALPEGEREGETEIPPESLPEPLQRIRTYANVSTRITLPEGLQGILDKWEVGEDPWEYGYVLEDQAGGRSGRVRNKKSHRRKREKVAVSAAARGDGVDSWRHQIGSQPPAITVGSQPTVQAGSSAPRSSQFEGGVMSQVERGKNGGRLVVAARKKRKTGF</sequence>
<dbReference type="Proteomes" id="UP001447188">
    <property type="component" value="Unassembled WGS sequence"/>
</dbReference>
<dbReference type="PANTHER" id="PTHR28221">
    <property type="entry name" value="RNA POLYMERASE I-SPECIFIC TRANSCRIPTION INITIATION FACTOR RRN6"/>
    <property type="match status" value="1"/>
</dbReference>
<dbReference type="InterPro" id="IPR048535">
    <property type="entry name" value="RRN6_beta-prop"/>
</dbReference>
<dbReference type="Pfam" id="PF10214">
    <property type="entry name" value="Rrn6_beta-prop"/>
    <property type="match status" value="1"/>
</dbReference>
<evidence type="ECO:0000259" key="2">
    <source>
        <dbReference type="Pfam" id="PF10214"/>
    </source>
</evidence>
<evidence type="ECO:0000313" key="5">
    <source>
        <dbReference type="EMBL" id="KAL0638954.1"/>
    </source>
</evidence>
<reference evidence="5 6" key="1">
    <citation type="submission" date="2024-02" db="EMBL/GenBank/DDBJ databases">
        <title>Discinaceae phylogenomics.</title>
        <authorList>
            <person name="Dirks A.C."/>
            <person name="James T.Y."/>
        </authorList>
    </citation>
    <scope>NUCLEOTIDE SEQUENCE [LARGE SCALE GENOMIC DNA]</scope>
    <source>
        <strain evidence="5 6">ACD0624</strain>
    </source>
</reference>
<feature type="domain" description="RRN6 beta-propeller" evidence="2">
    <location>
        <begin position="100"/>
        <end position="425"/>
    </location>
</feature>
<organism evidence="5 6">
    <name type="scientific">Discina gigas</name>
    <dbReference type="NCBI Taxonomy" id="1032678"/>
    <lineage>
        <taxon>Eukaryota</taxon>
        <taxon>Fungi</taxon>
        <taxon>Dikarya</taxon>
        <taxon>Ascomycota</taxon>
        <taxon>Pezizomycotina</taxon>
        <taxon>Pezizomycetes</taxon>
        <taxon>Pezizales</taxon>
        <taxon>Discinaceae</taxon>
        <taxon>Discina</taxon>
    </lineage>
</organism>
<proteinExistence type="predicted"/>
<dbReference type="PANTHER" id="PTHR28221:SF2">
    <property type="entry name" value="RNA POLYMERASE I-SPECIFIC TRANSCRIPTION INITIATION FACTOR RRN6"/>
    <property type="match status" value="1"/>
</dbReference>
<dbReference type="EMBL" id="JBBBZM010000016">
    <property type="protein sequence ID" value="KAL0638954.1"/>
    <property type="molecule type" value="Genomic_DNA"/>
</dbReference>
<feature type="domain" description="RRN6 K-rich C-terminal" evidence="3">
    <location>
        <begin position="785"/>
        <end position="901"/>
    </location>
</feature>
<evidence type="ECO:0000256" key="1">
    <source>
        <dbReference type="SAM" id="MobiDB-lite"/>
    </source>
</evidence>
<dbReference type="InterPro" id="IPR048536">
    <property type="entry name" value="Rrn6_K-rich"/>
</dbReference>
<feature type="compositionally biased region" description="Polar residues" evidence="1">
    <location>
        <begin position="854"/>
        <end position="872"/>
    </location>
</feature>
<dbReference type="Pfam" id="PF20640">
    <property type="entry name" value="Rrn6_HB"/>
    <property type="match status" value="1"/>
</dbReference>
<comment type="caution">
    <text evidence="5">The sequence shown here is derived from an EMBL/GenBank/DDBJ whole genome shotgun (WGS) entry which is preliminary data.</text>
</comment>
<feature type="region of interest" description="Disordered" evidence="1">
    <location>
        <begin position="848"/>
        <end position="877"/>
    </location>
</feature>
<protein>
    <submittedName>
        <fullName evidence="5">Uncharacterized protein</fullName>
    </submittedName>
</protein>
<gene>
    <name evidence="5" type="ORF">Q9L58_002005</name>
</gene>
<keyword evidence="6" id="KW-1185">Reference proteome</keyword>